<organism evidence="2 3">
    <name type="scientific">Pectobacterium parmentieri</name>
    <dbReference type="NCBI Taxonomy" id="1905730"/>
    <lineage>
        <taxon>Bacteria</taxon>
        <taxon>Pseudomonadati</taxon>
        <taxon>Pseudomonadota</taxon>
        <taxon>Gammaproteobacteria</taxon>
        <taxon>Enterobacterales</taxon>
        <taxon>Pectobacteriaceae</taxon>
        <taxon>Pectobacterium</taxon>
    </lineage>
</organism>
<evidence type="ECO:0000313" key="2">
    <source>
        <dbReference type="EMBL" id="RKO75442.1"/>
    </source>
</evidence>
<dbReference type="KEGG" id="ppar:A8F97_11990"/>
<evidence type="ECO:0000256" key="1">
    <source>
        <dbReference type="SAM" id="Phobius"/>
    </source>
</evidence>
<keyword evidence="1" id="KW-1133">Transmembrane helix</keyword>
<dbReference type="Proteomes" id="UP000269665">
    <property type="component" value="Unassembled WGS sequence"/>
</dbReference>
<keyword evidence="1" id="KW-0472">Membrane</keyword>
<reference evidence="2 3" key="1">
    <citation type="journal article" date="2018" name="BMC Genomics">
        <title>High genomic variability in the plant pathogenic bacterium Pectobacterium parmentieri deciphered from de novo assembled complete genomes.</title>
        <authorList>
            <person name="Zoledowska S."/>
            <person name="Motyka-Pomagruk A."/>
            <person name="Sledz W."/>
            <person name="Mengoni A."/>
            <person name="Lojkowska E."/>
        </authorList>
    </citation>
    <scope>NUCLEOTIDE SEQUENCE [LARGE SCALE GENOMIC DNA]</scope>
    <source>
        <strain evidence="2 3">IFB5626</strain>
    </source>
</reference>
<keyword evidence="1" id="KW-0812">Transmembrane</keyword>
<evidence type="ECO:0008006" key="4">
    <source>
        <dbReference type="Google" id="ProtNLM"/>
    </source>
</evidence>
<protein>
    <recommendedName>
        <fullName evidence="4">Transmembrane protein</fullName>
    </recommendedName>
</protein>
<comment type="caution">
    <text evidence="2">The sequence shown here is derived from an EMBL/GenBank/DDBJ whole genome shotgun (WGS) entry which is preliminary data.</text>
</comment>
<name>A0A8B3FAZ0_PECPM</name>
<dbReference type="RefSeq" id="WP_050512634.1">
    <property type="nucleotide sequence ID" value="NZ_CP015749.1"/>
</dbReference>
<dbReference type="EMBL" id="PSZG01000001">
    <property type="protein sequence ID" value="RKO75442.1"/>
    <property type="molecule type" value="Genomic_DNA"/>
</dbReference>
<evidence type="ECO:0000313" key="3">
    <source>
        <dbReference type="Proteomes" id="UP000269665"/>
    </source>
</evidence>
<gene>
    <name evidence="2" type="ORF">C5E00_00855</name>
</gene>
<proteinExistence type="predicted"/>
<feature type="transmembrane region" description="Helical" evidence="1">
    <location>
        <begin position="47"/>
        <end position="68"/>
    </location>
</feature>
<accession>A0A8B3FAZ0</accession>
<dbReference type="GeneID" id="45850180"/>
<sequence length="134" mass="13405">MSTSGTKDNVITTPKELGKAIKEEQDTITIEGSLAKTTVKIHATGKVAWAIAFAAIGIAVVAAMATLATGGTSAPATGTTAAFSAGGAAAILGSSATSAAIYIAIAAGGVGALTKLRRYKVVEKSDSRLVLRRR</sequence>
<feature type="transmembrane region" description="Helical" evidence="1">
    <location>
        <begin position="88"/>
        <end position="114"/>
    </location>
</feature>
<dbReference type="AlphaFoldDB" id="A0A8B3FAZ0"/>